<accession>A0A1M4Y0Y9</accession>
<dbReference type="Pfam" id="PF25469">
    <property type="entry name" value="WHD_NWD1"/>
    <property type="match status" value="1"/>
</dbReference>
<evidence type="ECO:0000259" key="4">
    <source>
        <dbReference type="Pfam" id="PF25469"/>
    </source>
</evidence>
<organism evidence="5 6">
    <name type="scientific">Bacteroides faecichinchillae</name>
    <dbReference type="NCBI Taxonomy" id="871325"/>
    <lineage>
        <taxon>Bacteria</taxon>
        <taxon>Pseudomonadati</taxon>
        <taxon>Bacteroidota</taxon>
        <taxon>Bacteroidia</taxon>
        <taxon>Bacteroidales</taxon>
        <taxon>Bacteroidaceae</taxon>
        <taxon>Bacteroides</taxon>
    </lineage>
</organism>
<dbReference type="SUPFAM" id="SSF52540">
    <property type="entry name" value="P-loop containing nucleoside triphosphate hydrolases"/>
    <property type="match status" value="1"/>
</dbReference>
<evidence type="ECO:0000313" key="5">
    <source>
        <dbReference type="EMBL" id="SHE99142.1"/>
    </source>
</evidence>
<keyword evidence="1" id="KW-0853">WD repeat</keyword>
<evidence type="ECO:0000313" key="6">
    <source>
        <dbReference type="Proteomes" id="UP000184436"/>
    </source>
</evidence>
<feature type="domain" description="DUF4062" evidence="3">
    <location>
        <begin position="10"/>
        <end position="96"/>
    </location>
</feature>
<keyword evidence="2" id="KW-0677">Repeat</keyword>
<dbReference type="Gene3D" id="3.40.50.300">
    <property type="entry name" value="P-loop containing nucleotide triphosphate hydrolases"/>
    <property type="match status" value="1"/>
</dbReference>
<dbReference type="EMBL" id="FQVD01000009">
    <property type="protein sequence ID" value="SHE99142.1"/>
    <property type="molecule type" value="Genomic_DNA"/>
</dbReference>
<dbReference type="InterPro" id="IPR052752">
    <property type="entry name" value="NACHT-WD_repeat"/>
</dbReference>
<dbReference type="InterPro" id="IPR057588">
    <property type="entry name" value="NWD1/2-like_WH"/>
</dbReference>
<feature type="domain" description="NWD1/2-like winged helix-turn-helix" evidence="4">
    <location>
        <begin position="563"/>
        <end position="656"/>
    </location>
</feature>
<keyword evidence="6" id="KW-1185">Reference proteome</keyword>
<proteinExistence type="predicted"/>
<dbReference type="OrthoDB" id="8482304at2"/>
<gene>
    <name evidence="5" type="ORF">SAMN05444349_10969</name>
</gene>
<dbReference type="PANTHER" id="PTHR19871">
    <property type="entry name" value="BETA TRANSDUCIN-RELATED PROTEIN"/>
    <property type="match status" value="1"/>
</dbReference>
<dbReference type="PANTHER" id="PTHR19871:SF14">
    <property type="entry name" value="DUF4062 DOMAIN-CONTAINING PROTEIN"/>
    <property type="match status" value="1"/>
</dbReference>
<evidence type="ECO:0000256" key="1">
    <source>
        <dbReference type="ARBA" id="ARBA00022574"/>
    </source>
</evidence>
<evidence type="ECO:0000256" key="2">
    <source>
        <dbReference type="ARBA" id="ARBA00022737"/>
    </source>
</evidence>
<sequence length="1546" mass="180211">MKRRRFKTIRVFVSSTFKDLKEERDYLFLHAFRELETYCKSKGWKFQPIDLRWGISANAAFKNKTMQTCLEELRHCQDISPRPNFITLLGDVYGWKPLPAELDVALVEKMFDDFSDADIQLFKDHYEYIDYNSIDANSIPKPVYVLVERHGAYLDNYELYRQQVEEPLHKLLTDWAALHLENPDNMVTNCSCSNCELSEEQKNRLKMERSATEQEIYEGIFCADLPENHVYAYLKNGMEGDDPDVKRLKKLLTGRLKENTIAFTKVEELDRSIYHNLKRVIDDEIASYVEDDEELINEFFANERIAAFRGRTTELEAIDGYINSTDERTPFLVTGEAGCGKTTLLAFSAAQQRKVDPECLVIQRFIGVNKHASRDKDIVMSICKVIIQRFGMSEWSIPTKPDELNGFFMFLLGSISPEKKVVIYIDALDQLDNDSSKDYLWLPMLLQENVKIILSCLPNAEYETLVERGCRTCRIEKMDEVDAESILRFWLQREKRTISDWQMKKVMSLFRQSGANMLYLRLCFEKLRKSRSYDSLNDMVGNLQNFIIYFFEKVLTEQEGHSPILVKKIISYLYVAKNGLNDIEILELLSKDAEFIADFNQEKFHANCGDKVPIILWLGLYNDMRHYLSERITPGGEVVTFYHRCIRETVKEMYLFEGAQPSEEKIHSLEADYFGSQPWYYDVNERVVNQRKTEEYPYHLALSGEKERLVSEMCSLSFMRAKSVARNVQGLIDDFYRALLTFEVFSQQDQKMQERLKQYDLYAEQLITSFTSPDKNPVLNSVSMCRKEIGNDVIVTEAEEETCLYDRLFYFYHFILFMQSELNELHDVSPGYIELLEDYYRNEKSDVGCHDIAFELVSAVNSSLVHMSISLNQRSLYVETIGGDFYQYDLHSGKLVRRLDVLLCKECHDFNMSADEKFFFCTDLKANEFILFSIDEKRIVKSLHVDFPIGHFYNRFLSMVASGQPPHSLLDQISLSSDLHHVSFRLYGDKICCWDIEKNAVDILFDDLNSEKKANIKDTEDCMSHKVTAGFLPEYHYQLLISMHPIISALYLNGLVVMMAYAESYERYLGDKLFSDDSSIIGCHMYKLSEWIEESKDIYILASGIAVNSKYIAFILSDQRVLVGEMSVENSISILNEFHLPDAKVEMLDFQYYHIEVSTDAKRVLCITKNGNYVYDTEQNNLYSVLLDYQSIRFICMTADASKVALFADDGLLHITDLELSSLLSVAPEIESSDSVRRSKYDLANGNEVFVDYKQKSVILENTDKEVETISFKEKIEQFSVSANSKYFMVVTFPSCTVHAYDFTGRCIWKQNLKKHKYFFKRKHKDGSSLGIEFDFFSDMKHLVIVAYKKVFYLSEDSDVVYTCPLKINDSFNNILCLNDGKTFWIYNSNDLDSVVNCTIRDGSIAWKYADEYFNIGHYFADGRRMLVRLNSQQRRFVAQHSDIDVDIVDLPDGFYIYDIVTKKYITVYVQENIEQNTWFLSTDEKYIVIQRMQHFRIYDSVTGKLLNTLPAFDFDCFKNDTFYFRSKQRSYQVSLKNDLEIVKHS</sequence>
<reference evidence="5 6" key="1">
    <citation type="submission" date="2016-11" db="EMBL/GenBank/DDBJ databases">
        <authorList>
            <person name="Jaros S."/>
            <person name="Januszkiewicz K."/>
            <person name="Wedrychowicz H."/>
        </authorList>
    </citation>
    <scope>NUCLEOTIDE SEQUENCE [LARGE SCALE GENOMIC DNA]</scope>
    <source>
        <strain evidence="5 6">DSM 26883</strain>
    </source>
</reference>
<protein>
    <submittedName>
        <fullName evidence="5">NACHT domain-containing protein</fullName>
    </submittedName>
</protein>
<evidence type="ECO:0000259" key="3">
    <source>
        <dbReference type="Pfam" id="PF13271"/>
    </source>
</evidence>
<name>A0A1M4Y0Y9_9BACE</name>
<dbReference type="RefSeq" id="WP_033886580.1">
    <property type="nucleotide sequence ID" value="NZ_FQVD01000009.1"/>
</dbReference>
<dbReference type="InterPro" id="IPR025139">
    <property type="entry name" value="DUF4062"/>
</dbReference>
<dbReference type="Pfam" id="PF13271">
    <property type="entry name" value="DUF4062"/>
    <property type="match status" value="1"/>
</dbReference>
<dbReference type="SUPFAM" id="SSF82171">
    <property type="entry name" value="DPP6 N-terminal domain-like"/>
    <property type="match status" value="1"/>
</dbReference>
<dbReference type="Proteomes" id="UP000184436">
    <property type="component" value="Unassembled WGS sequence"/>
</dbReference>
<dbReference type="STRING" id="871325.SAMN05444349_10969"/>
<dbReference type="InterPro" id="IPR027417">
    <property type="entry name" value="P-loop_NTPase"/>
</dbReference>